<sequence length="201" mass="23123">MIFFLADLADFLNLFNPVICSKNLKLVKIRDIGDRKNQKHFYICSTKTFKTMKKIAFYILLIISATSCVSTRSTLKNVDDNAPDLVLKRNNTFEIKLFSTDKKYGFDPDYPVNIFFRNTKDEALNETRFLNALAGPNGEKITYIRLETCCPFPTKRSDMGAGFLNVYELKWEGQKKPVKLYLNIYEKGILMVPMGLSLAKE</sequence>
<organism evidence="1 2">
    <name type="scientific">Flavobacterium bizetiae</name>
    <dbReference type="NCBI Taxonomy" id="2704140"/>
    <lineage>
        <taxon>Bacteria</taxon>
        <taxon>Pseudomonadati</taxon>
        <taxon>Bacteroidota</taxon>
        <taxon>Flavobacteriia</taxon>
        <taxon>Flavobacteriales</taxon>
        <taxon>Flavobacteriaceae</taxon>
        <taxon>Flavobacterium</taxon>
    </lineage>
</organism>
<name>A0A6J4GYN3_9FLAO</name>
<gene>
    <name evidence="1" type="ORF">FLA105534_04418</name>
</gene>
<evidence type="ECO:0000313" key="1">
    <source>
        <dbReference type="EMBL" id="CAA9203091.1"/>
    </source>
</evidence>
<proteinExistence type="predicted"/>
<dbReference type="EMBL" id="CADCSU010000174">
    <property type="protein sequence ID" value="CAA9203091.1"/>
    <property type="molecule type" value="Genomic_DNA"/>
</dbReference>
<dbReference type="AlphaFoldDB" id="A0A6J4GYN3"/>
<evidence type="ECO:0000313" key="2">
    <source>
        <dbReference type="Proteomes" id="UP000479938"/>
    </source>
</evidence>
<reference evidence="1 2" key="1">
    <citation type="submission" date="2020-02" db="EMBL/GenBank/DDBJ databases">
        <authorList>
            <person name="Criscuolo A."/>
        </authorList>
    </citation>
    <scope>NUCLEOTIDE SEQUENCE [LARGE SCALE GENOMIC DNA]</scope>
    <source>
        <strain evidence="1">CIP105534</strain>
    </source>
</reference>
<dbReference type="Proteomes" id="UP000479938">
    <property type="component" value="Unassembled WGS sequence"/>
</dbReference>
<keyword evidence="2" id="KW-1185">Reference proteome</keyword>
<evidence type="ECO:0008006" key="3">
    <source>
        <dbReference type="Google" id="ProtNLM"/>
    </source>
</evidence>
<accession>A0A6J4GYN3</accession>
<protein>
    <recommendedName>
        <fullName evidence="3">2-dehydro-3-deoxyphosphooctonate aldolase</fullName>
    </recommendedName>
</protein>